<sequence>MAARTALDDLHQAASTVDSDTTKLRHSRAVRDHHVIRAHAEGYSREAIAQAAHLSGPGVQRILARAGVTNPRLSRRPRQAA</sequence>
<protein>
    <submittedName>
        <fullName evidence="2">Uncharacterized protein</fullName>
    </submittedName>
</protein>
<dbReference type="RefSeq" id="WP_111249625.1">
    <property type="nucleotide sequence ID" value="NZ_QKWH01000001.1"/>
</dbReference>
<evidence type="ECO:0000313" key="2">
    <source>
        <dbReference type="EMBL" id="PZR55261.1"/>
    </source>
</evidence>
<dbReference type="Proteomes" id="UP000248783">
    <property type="component" value="Unassembled WGS sequence"/>
</dbReference>
<gene>
    <name evidence="2" type="ORF">DNL40_02500</name>
</gene>
<organism evidence="2 3">
    <name type="scientific">Xylanimonas oleitrophica</name>
    <dbReference type="NCBI Taxonomy" id="2607479"/>
    <lineage>
        <taxon>Bacteria</taxon>
        <taxon>Bacillati</taxon>
        <taxon>Actinomycetota</taxon>
        <taxon>Actinomycetes</taxon>
        <taxon>Micrococcales</taxon>
        <taxon>Promicromonosporaceae</taxon>
        <taxon>Xylanimonas</taxon>
    </lineage>
</organism>
<feature type="compositionally biased region" description="Basic and acidic residues" evidence="1">
    <location>
        <begin position="1"/>
        <end position="11"/>
    </location>
</feature>
<evidence type="ECO:0000313" key="3">
    <source>
        <dbReference type="Proteomes" id="UP000248783"/>
    </source>
</evidence>
<accession>A0A2W5YJA9</accession>
<comment type="caution">
    <text evidence="2">The sequence shown here is derived from an EMBL/GenBank/DDBJ whole genome shotgun (WGS) entry which is preliminary data.</text>
</comment>
<dbReference type="AlphaFoldDB" id="A0A2W5YJA9"/>
<proteinExistence type="predicted"/>
<reference evidence="2 3" key="1">
    <citation type="submission" date="2018-06" db="EMBL/GenBank/DDBJ databases">
        <title>Whole genome sequencing of a novel hydrocarbon degrading bacterial strain, PW21 isolated from oil contaminated produced water sample.</title>
        <authorList>
            <person name="Nagkirti P."/>
            <person name="Shaikh A."/>
            <person name="Gowdaman V."/>
            <person name="Engineer A.E."/>
            <person name="Dagar S."/>
            <person name="Dhakephalkar P.K."/>
        </authorList>
    </citation>
    <scope>NUCLEOTIDE SEQUENCE [LARGE SCALE GENOMIC DNA]</scope>
    <source>
        <strain evidence="2 3">PW21</strain>
    </source>
</reference>
<evidence type="ECO:0000256" key="1">
    <source>
        <dbReference type="SAM" id="MobiDB-lite"/>
    </source>
</evidence>
<name>A0A2W5YJA9_9MICO</name>
<feature type="region of interest" description="Disordered" evidence="1">
    <location>
        <begin position="1"/>
        <end position="26"/>
    </location>
</feature>
<dbReference type="EMBL" id="QKWH01000001">
    <property type="protein sequence ID" value="PZR55261.1"/>
    <property type="molecule type" value="Genomic_DNA"/>
</dbReference>
<keyword evidence="3" id="KW-1185">Reference proteome</keyword>